<feature type="domain" description="GH18" evidence="4">
    <location>
        <begin position="40"/>
        <end position="331"/>
    </location>
</feature>
<dbReference type="PANTHER" id="PTHR11177:SF317">
    <property type="entry name" value="CHITINASE 12-RELATED"/>
    <property type="match status" value="1"/>
</dbReference>
<dbReference type="InterPro" id="IPR013425">
    <property type="entry name" value="Autotrns_rpt"/>
</dbReference>
<dbReference type="PANTHER" id="PTHR11177">
    <property type="entry name" value="CHITINASE"/>
    <property type="match status" value="1"/>
</dbReference>
<dbReference type="EMBL" id="JAPDDT010000013">
    <property type="protein sequence ID" value="MCW1925339.1"/>
    <property type="molecule type" value="Genomic_DNA"/>
</dbReference>
<dbReference type="InterPro" id="IPR050314">
    <property type="entry name" value="Glycosyl_Hydrlase_18"/>
</dbReference>
<comment type="caution">
    <text evidence="5">The sequence shown here is derived from an EMBL/GenBank/DDBJ whole genome shotgun (WGS) entry which is preliminary data.</text>
</comment>
<dbReference type="SUPFAM" id="SSF51126">
    <property type="entry name" value="Pectin lyase-like"/>
    <property type="match status" value="1"/>
</dbReference>
<gene>
    <name evidence="5" type="ORF">OKA05_22455</name>
</gene>
<keyword evidence="3" id="KW-0732">Signal</keyword>
<dbReference type="Gene3D" id="3.40.5.30">
    <property type="entry name" value="(Trans)glycosidases - domain 2"/>
    <property type="match status" value="1"/>
</dbReference>
<evidence type="ECO:0000256" key="1">
    <source>
        <dbReference type="ARBA" id="ARBA00000822"/>
    </source>
</evidence>
<dbReference type="InterPro" id="IPR011050">
    <property type="entry name" value="Pectin_lyase_fold/virulence"/>
</dbReference>
<evidence type="ECO:0000313" key="6">
    <source>
        <dbReference type="Proteomes" id="UP001320876"/>
    </source>
</evidence>
<dbReference type="PROSITE" id="PS51910">
    <property type="entry name" value="GH18_2"/>
    <property type="match status" value="1"/>
</dbReference>
<accession>A0ABT3GP86</accession>
<dbReference type="GO" id="GO:0016787">
    <property type="term" value="F:hydrolase activity"/>
    <property type="evidence" value="ECO:0007669"/>
    <property type="project" value="UniProtKB-KW"/>
</dbReference>
<dbReference type="SUPFAM" id="SSF51445">
    <property type="entry name" value="(Trans)glycosidases"/>
    <property type="match status" value="1"/>
</dbReference>
<protein>
    <recommendedName>
        <fullName evidence="2">chitinase</fullName>
        <ecNumber evidence="2">3.2.1.14</ecNumber>
    </recommendedName>
</protein>
<dbReference type="Pfam" id="PF00704">
    <property type="entry name" value="Glyco_hydro_18"/>
    <property type="match status" value="1"/>
</dbReference>
<organism evidence="5 6">
    <name type="scientific">Luteolibacter arcticus</name>
    <dbReference type="NCBI Taxonomy" id="1581411"/>
    <lineage>
        <taxon>Bacteria</taxon>
        <taxon>Pseudomonadati</taxon>
        <taxon>Verrucomicrobiota</taxon>
        <taxon>Verrucomicrobiia</taxon>
        <taxon>Verrucomicrobiales</taxon>
        <taxon>Verrucomicrobiaceae</taxon>
        <taxon>Luteolibacter</taxon>
    </lineage>
</organism>
<name>A0ABT3GP86_9BACT</name>
<dbReference type="NCBIfam" id="TIGR02601">
    <property type="entry name" value="autotrns_rpt"/>
    <property type="match status" value="1"/>
</dbReference>
<dbReference type="Pfam" id="PF12951">
    <property type="entry name" value="PATR"/>
    <property type="match status" value="2"/>
</dbReference>
<sequence length="962" mass="100165">MRISIFLPSAIVAATCGSSTVLSESLPANASTAHSAVIHFDRTDYFVENRYGATTPTKSAGQLETAIVFNQGAFMEPDTDGHLDLPANFADRVAFIRSASPNAKLTLGVFSLRHIVSNPTGLQAFIDQVHELVDTHNFTGIDIDWEDMPNSGTYVSPANYGATVKAIADEFRPQGIVVSTSHAHGSQYEPYVEAIANTVDFVNIQFYFAQSNAMDLATFKSRLSAYINRGLRASQIRIGLPSYGMTAQGNSTTDKWRSWNQLRNAGVDLAQANQWTDPGNGHVYYFSGLELVDAKVNYARSNGFAGVFSWELTQDTNYDHELSINRRIDSLAAQTPVLELSNSNAGNGALGTGVATLGSGAVLNHGILRFSRTGTNVYGNTIEGSGRVETAGSGTTVLTGDSGYAGGSLVAAGSVLQIGNGAAQGSITGPIEVNGTLAFNRSDDLNIANPISGTGRLNKAGAGRLSLDEEDLPLTLTTFAITGGTVANTGDLQFPGNVLIGDAATGTFSQSSGTLTFSTPVGDWGNGVNIGHRNGGIGRYEIAGGTLNVPNANTILSAGGACSGTLAVSGSGTANLKGIAMGTSATGVAHLHLIGGRLNVGSGGIYHWVTPAAGAVREIRLESGVLGALEDWSSAVNMSLSGAELGIAIDTADGTSPDETRQIRLSGILSGAGSVTLTGGGSLVLGGTNSYTGTTTVEEGTLSLEGSLASETTVAEKGTLRGTGAIHAPVNVQSRGTLAPAATSTFTTGRLDLAEDAILLAEGRTSVTGDVSVAGAEIVVTTAPEASPGVLISYSGIRTGKFAATTVPLGWEIRYDDDAREIQLVPRDAGFGAWMEQLEAEGQTGFNDDADSDGISNGLEFVFGGDPLIPDSTILPALAASEEGGFRYSFRRDSRAREHSVITVKFSDDLSSWPEERDIILGADTLSSQSIEIADQGDHDWITIPLPADAPRTFIRLDVREP</sequence>
<keyword evidence="6" id="KW-1185">Reference proteome</keyword>
<reference evidence="5 6" key="1">
    <citation type="submission" date="2022-10" db="EMBL/GenBank/DDBJ databases">
        <title>Luteolibacter arcticus strain CCTCC AB 2014275, whole genome shotgun sequencing project.</title>
        <authorList>
            <person name="Zhao G."/>
            <person name="Shen L."/>
        </authorList>
    </citation>
    <scope>NUCLEOTIDE SEQUENCE [LARGE SCALE GENOMIC DNA]</scope>
    <source>
        <strain evidence="5 6">CCTCC AB 2014275</strain>
    </source>
</reference>
<comment type="catalytic activity">
    <reaction evidence="1">
        <text>Random endo-hydrolysis of N-acetyl-beta-D-glucosaminide (1-&gt;4)-beta-linkages in chitin and chitodextrins.</text>
        <dbReference type="EC" id="3.2.1.14"/>
    </reaction>
</comment>
<dbReference type="EC" id="3.2.1.14" evidence="2"/>
<evidence type="ECO:0000256" key="2">
    <source>
        <dbReference type="ARBA" id="ARBA00012729"/>
    </source>
</evidence>
<dbReference type="InterPro" id="IPR017853">
    <property type="entry name" value="GH"/>
</dbReference>
<dbReference type="SMART" id="SM00636">
    <property type="entry name" value="Glyco_18"/>
    <property type="match status" value="1"/>
</dbReference>
<proteinExistence type="predicted"/>
<keyword evidence="5" id="KW-0378">Hydrolase</keyword>
<dbReference type="InterPro" id="IPR001223">
    <property type="entry name" value="Glyco_hydro18_cat"/>
</dbReference>
<dbReference type="RefSeq" id="WP_264489444.1">
    <property type="nucleotide sequence ID" value="NZ_JAPDDT010000013.1"/>
</dbReference>
<evidence type="ECO:0000259" key="4">
    <source>
        <dbReference type="PROSITE" id="PS51910"/>
    </source>
</evidence>
<dbReference type="Gene3D" id="3.20.20.80">
    <property type="entry name" value="Glycosidases"/>
    <property type="match status" value="1"/>
</dbReference>
<dbReference type="InterPro" id="IPR011583">
    <property type="entry name" value="Chitinase_II/V-like_cat"/>
</dbReference>
<dbReference type="CDD" id="cd00598">
    <property type="entry name" value="GH18_chitinase-like"/>
    <property type="match status" value="1"/>
</dbReference>
<evidence type="ECO:0000313" key="5">
    <source>
        <dbReference type="EMBL" id="MCW1925339.1"/>
    </source>
</evidence>
<dbReference type="Proteomes" id="UP001320876">
    <property type="component" value="Unassembled WGS sequence"/>
</dbReference>
<evidence type="ECO:0000256" key="3">
    <source>
        <dbReference type="ARBA" id="ARBA00022729"/>
    </source>
</evidence>